<organism evidence="9 10">
    <name type="scientific">Pseudohaliea rubra DSM 19751</name>
    <dbReference type="NCBI Taxonomy" id="1265313"/>
    <lineage>
        <taxon>Bacteria</taxon>
        <taxon>Pseudomonadati</taxon>
        <taxon>Pseudomonadota</taxon>
        <taxon>Gammaproteobacteria</taxon>
        <taxon>Cellvibrionales</taxon>
        <taxon>Halieaceae</taxon>
        <taxon>Pseudohaliea</taxon>
    </lineage>
</organism>
<dbReference type="Pfam" id="PF02518">
    <property type="entry name" value="HATPase_c"/>
    <property type="match status" value="1"/>
</dbReference>
<dbReference type="AlphaFoldDB" id="A0A095WV84"/>
<dbReference type="GO" id="GO:0005524">
    <property type="term" value="F:ATP binding"/>
    <property type="evidence" value="ECO:0007669"/>
    <property type="project" value="UniProtKB-KW"/>
</dbReference>
<name>A0A095WV84_9GAMM</name>
<dbReference type="InterPro" id="IPR005467">
    <property type="entry name" value="His_kinase_dom"/>
</dbReference>
<evidence type="ECO:0000256" key="4">
    <source>
        <dbReference type="ARBA" id="ARBA00022741"/>
    </source>
</evidence>
<dbReference type="PROSITE" id="PS50109">
    <property type="entry name" value="HIS_KIN"/>
    <property type="match status" value="1"/>
</dbReference>
<feature type="transmembrane region" description="Helical" evidence="7">
    <location>
        <begin position="167"/>
        <end position="185"/>
    </location>
</feature>
<dbReference type="InterPro" id="IPR050980">
    <property type="entry name" value="2C_sensor_his_kinase"/>
</dbReference>
<comment type="catalytic activity">
    <reaction evidence="1">
        <text>ATP + protein L-histidine = ADP + protein N-phospho-L-histidine.</text>
        <dbReference type="EC" id="2.7.13.3"/>
    </reaction>
</comment>
<dbReference type="Gene3D" id="3.30.565.10">
    <property type="entry name" value="Histidine kinase-like ATPase, C-terminal domain"/>
    <property type="match status" value="1"/>
</dbReference>
<dbReference type="STRING" id="1265313.HRUBRA_02834"/>
<comment type="caution">
    <text evidence="9">The sequence shown here is derived from an EMBL/GenBank/DDBJ whole genome shotgun (WGS) entry which is preliminary data.</text>
</comment>
<evidence type="ECO:0000256" key="3">
    <source>
        <dbReference type="ARBA" id="ARBA00022679"/>
    </source>
</evidence>
<evidence type="ECO:0000256" key="2">
    <source>
        <dbReference type="ARBA" id="ARBA00012438"/>
    </source>
</evidence>
<proteinExistence type="predicted"/>
<reference evidence="9 10" key="1">
    <citation type="journal article" date="2014" name="Genome Announc.">
        <title>Genome Sequence of Gammaproteobacterial Pseudohaliea rubra Type Strain DSM 19751, Isolated from Coastal Seawater of the Mediterranean Sea.</title>
        <authorList>
            <person name="Spring S."/>
            <person name="Fiebig A."/>
            <person name="Riedel T."/>
            <person name="Goker M."/>
            <person name="Klenk H.P."/>
        </authorList>
    </citation>
    <scope>NUCLEOTIDE SEQUENCE [LARGE SCALE GENOMIC DNA]</scope>
    <source>
        <strain evidence="9 10">DSM 19751</strain>
    </source>
</reference>
<feature type="domain" description="Histidine kinase" evidence="8">
    <location>
        <begin position="220"/>
        <end position="423"/>
    </location>
</feature>
<keyword evidence="5 9" id="KW-0418">Kinase</keyword>
<protein>
    <recommendedName>
        <fullName evidence="2">histidine kinase</fullName>
        <ecNumber evidence="2">2.7.13.3</ecNumber>
    </recommendedName>
</protein>
<evidence type="ECO:0000256" key="1">
    <source>
        <dbReference type="ARBA" id="ARBA00000085"/>
    </source>
</evidence>
<dbReference type="PANTHER" id="PTHR44936:SF10">
    <property type="entry name" value="SENSOR PROTEIN RSTB"/>
    <property type="match status" value="1"/>
</dbReference>
<dbReference type="InterPro" id="IPR004358">
    <property type="entry name" value="Sig_transdc_His_kin-like_C"/>
</dbReference>
<dbReference type="SUPFAM" id="SSF55874">
    <property type="entry name" value="ATPase domain of HSP90 chaperone/DNA topoisomerase II/histidine kinase"/>
    <property type="match status" value="1"/>
</dbReference>
<feature type="transmembrane region" description="Helical" evidence="7">
    <location>
        <begin position="21"/>
        <end position="43"/>
    </location>
</feature>
<dbReference type="EC" id="2.7.13.3" evidence="2"/>
<evidence type="ECO:0000256" key="7">
    <source>
        <dbReference type="SAM" id="Phobius"/>
    </source>
</evidence>
<evidence type="ECO:0000313" key="10">
    <source>
        <dbReference type="Proteomes" id="UP000029640"/>
    </source>
</evidence>
<dbReference type="eggNOG" id="COG4191">
    <property type="taxonomic scope" value="Bacteria"/>
</dbReference>
<dbReference type="InterPro" id="IPR036890">
    <property type="entry name" value="HATPase_C_sf"/>
</dbReference>
<evidence type="ECO:0000313" key="9">
    <source>
        <dbReference type="EMBL" id="KGE02569.1"/>
    </source>
</evidence>
<dbReference type="PANTHER" id="PTHR44936">
    <property type="entry name" value="SENSOR PROTEIN CREC"/>
    <property type="match status" value="1"/>
</dbReference>
<dbReference type="RefSeq" id="WP_052094413.1">
    <property type="nucleotide sequence ID" value="NZ_KN234753.1"/>
</dbReference>
<gene>
    <name evidence="9" type="ORF">HRUBRA_02834</name>
</gene>
<dbReference type="Proteomes" id="UP000029640">
    <property type="component" value="Unassembled WGS sequence"/>
</dbReference>
<sequence length="430" mass="46678">MLSPHADPEVYRASLANLRSLLAIRAIALLGQAGVFLWVLLWSHGTPSLAGFGIGLSGLAVFTLATLWRSRQPWPVTDFEFFGQLLGDVGIWSTLMYFSGGADNPFISYYIVPVVVSAAVLPWRYTWLVTGASLIAYSTLLFIYVPFPLFSPHASPDHGAGGNMHTLGMWFNFLFSAGLITYFVVRMAAILRAQADRDAKQREDRLRNDQIMAVASLAAGTAHELATPLATMTVTVDELLADPALTTGARADCEVLRDQLATCRSTLRELSSTAELTSATRPRRQALDRFARETLERWAVRRPTVRHSFDTQGGAAPAVLTEPTLAQALENLLNNAADSGGDRVDVSAHWDEREGRITVRDNGPGLPRELLADPGKPVLLASPRGLGIGLMLSHAAVERHGGRIELRNVEGGSEARLLLPLAPGEGREQP</sequence>
<dbReference type="HOGENOM" id="CLU_046130_1_1_6"/>
<dbReference type="PRINTS" id="PR00344">
    <property type="entry name" value="BCTRLSENSOR"/>
</dbReference>
<dbReference type="EMBL" id="AUVB01000089">
    <property type="protein sequence ID" value="KGE02569.1"/>
    <property type="molecule type" value="Genomic_DNA"/>
</dbReference>
<keyword evidence="3" id="KW-0808">Transferase</keyword>
<keyword evidence="4" id="KW-0547">Nucleotide-binding</keyword>
<evidence type="ECO:0000259" key="8">
    <source>
        <dbReference type="PROSITE" id="PS50109"/>
    </source>
</evidence>
<keyword evidence="7" id="KW-1133">Transmembrane helix</keyword>
<keyword evidence="7" id="KW-0812">Transmembrane</keyword>
<feature type="transmembrane region" description="Helical" evidence="7">
    <location>
        <begin position="106"/>
        <end position="123"/>
    </location>
</feature>
<feature type="transmembrane region" description="Helical" evidence="7">
    <location>
        <begin position="49"/>
        <end position="69"/>
    </location>
</feature>
<keyword evidence="10" id="KW-1185">Reference proteome</keyword>
<keyword evidence="6" id="KW-0067">ATP-binding</keyword>
<evidence type="ECO:0000256" key="5">
    <source>
        <dbReference type="ARBA" id="ARBA00022777"/>
    </source>
</evidence>
<evidence type="ECO:0000256" key="6">
    <source>
        <dbReference type="ARBA" id="ARBA00022840"/>
    </source>
</evidence>
<feature type="transmembrane region" description="Helical" evidence="7">
    <location>
        <begin position="128"/>
        <end position="147"/>
    </location>
</feature>
<dbReference type="SMART" id="SM00387">
    <property type="entry name" value="HATPase_c"/>
    <property type="match status" value="1"/>
</dbReference>
<accession>A0A095WV84</accession>
<dbReference type="GO" id="GO:0000155">
    <property type="term" value="F:phosphorelay sensor kinase activity"/>
    <property type="evidence" value="ECO:0007669"/>
    <property type="project" value="TreeGrafter"/>
</dbReference>
<dbReference type="InterPro" id="IPR003594">
    <property type="entry name" value="HATPase_dom"/>
</dbReference>
<keyword evidence="7" id="KW-0472">Membrane</keyword>
<dbReference type="GO" id="GO:0005886">
    <property type="term" value="C:plasma membrane"/>
    <property type="evidence" value="ECO:0007669"/>
    <property type="project" value="TreeGrafter"/>
</dbReference>